<sequence length="261" mass="28807">MSSKLKRKLKCIGSKDEESSHIQIHSAKSAKKVAKAKSSSSADEVNNSMGTRLAKSFYNQSCKALAKALLGKVLVRHCKDTGEILRGVIVETEAYLGGEDKGAHSYNGKRTKKTEAMFMEAGTCYVYNIYGTYCCMNISSEGEGAAVLLRGLDPVDGIDHMQKIRSQKTLKEKDLCNGPSKLCQALKISKDKFNKVDLTTSDDLWLEDGESLAEEKIVTSARINIDYAEEWADKPLRFYILGNKSVSKRDKSAEVGLTESR</sequence>
<comment type="subunit">
    <text evidence="9">Binds MBD1. Binds SSBP1.</text>
</comment>
<name>A0A8B8CJ51_CRAVI</name>
<reference evidence="16" key="1">
    <citation type="submission" date="2025-08" db="UniProtKB">
        <authorList>
            <consortium name="RefSeq"/>
        </authorList>
    </citation>
    <scope>IDENTIFICATION</scope>
    <source>
        <tissue evidence="16">Whole sample</tissue>
    </source>
</reference>
<dbReference type="InterPro" id="IPR036995">
    <property type="entry name" value="MPG_sf"/>
</dbReference>
<evidence type="ECO:0000256" key="8">
    <source>
        <dbReference type="ARBA" id="ARBA00033426"/>
    </source>
</evidence>
<evidence type="ECO:0000313" key="15">
    <source>
        <dbReference type="Proteomes" id="UP000694844"/>
    </source>
</evidence>
<dbReference type="GO" id="GO:0006284">
    <property type="term" value="P:base-excision repair"/>
    <property type="evidence" value="ECO:0007669"/>
    <property type="project" value="InterPro"/>
</dbReference>
<dbReference type="SUPFAM" id="SSF50486">
    <property type="entry name" value="FMT C-terminal domain-like"/>
    <property type="match status" value="1"/>
</dbReference>
<keyword evidence="6" id="KW-0378">Hydrolase</keyword>
<evidence type="ECO:0000256" key="1">
    <source>
        <dbReference type="ARBA" id="ARBA00000086"/>
    </source>
</evidence>
<evidence type="ECO:0000256" key="3">
    <source>
        <dbReference type="ARBA" id="ARBA00009232"/>
    </source>
</evidence>
<dbReference type="KEGG" id="cvn:111119714"/>
<dbReference type="GO" id="GO:0003905">
    <property type="term" value="F:alkylbase DNA N-glycosylase activity"/>
    <property type="evidence" value="ECO:0007669"/>
    <property type="project" value="UniProtKB-EC"/>
</dbReference>
<dbReference type="CDD" id="cd00540">
    <property type="entry name" value="AAG"/>
    <property type="match status" value="1"/>
</dbReference>
<evidence type="ECO:0000256" key="7">
    <source>
        <dbReference type="ARBA" id="ARBA00023204"/>
    </source>
</evidence>
<evidence type="ECO:0000256" key="6">
    <source>
        <dbReference type="ARBA" id="ARBA00022801"/>
    </source>
</evidence>
<keyword evidence="5" id="KW-0227">DNA damage</keyword>
<dbReference type="Proteomes" id="UP000694844">
    <property type="component" value="Chromosome 2"/>
</dbReference>
<evidence type="ECO:0000256" key="5">
    <source>
        <dbReference type="ARBA" id="ARBA00022763"/>
    </source>
</evidence>
<dbReference type="AlphaFoldDB" id="A0A8B8CJ51"/>
<protein>
    <recommendedName>
        <fullName evidence="10">DNA-3-methyladenine glycosylase</fullName>
        <ecNumber evidence="4">3.2.2.21</ecNumber>
    </recommendedName>
    <alternativeName>
        <fullName evidence="11">3-alkyladenine DNA glycosylase</fullName>
    </alternativeName>
    <alternativeName>
        <fullName evidence="8">3-methyladenine DNA glycosidase</fullName>
    </alternativeName>
    <alternativeName>
        <fullName evidence="13">ADPG</fullName>
    </alternativeName>
    <alternativeName>
        <fullName evidence="12">N-methylpurine-DNA glycosylase</fullName>
    </alternativeName>
</protein>
<comment type="similarity">
    <text evidence="3">Belongs to the DNA glycosylase MPG family.</text>
</comment>
<evidence type="ECO:0000256" key="12">
    <source>
        <dbReference type="ARBA" id="ARBA00078171"/>
    </source>
</evidence>
<evidence type="ECO:0000256" key="13">
    <source>
        <dbReference type="ARBA" id="ARBA00082988"/>
    </source>
</evidence>
<dbReference type="NCBIfam" id="TIGR00567">
    <property type="entry name" value="3mg"/>
    <property type="match status" value="1"/>
</dbReference>
<dbReference type="OrthoDB" id="6353017at2759"/>
<evidence type="ECO:0000313" key="16">
    <source>
        <dbReference type="RefSeq" id="XP_022315857.1"/>
    </source>
</evidence>
<accession>A0A8B8CJ51</accession>
<evidence type="ECO:0000256" key="11">
    <source>
        <dbReference type="ARBA" id="ARBA00076879"/>
    </source>
</evidence>
<dbReference type="GeneID" id="111119714"/>
<feature type="region of interest" description="Disordered" evidence="14">
    <location>
        <begin position="1"/>
        <end position="30"/>
    </location>
</feature>
<dbReference type="EC" id="3.2.2.21" evidence="4"/>
<keyword evidence="15" id="KW-1185">Reference proteome</keyword>
<dbReference type="InterPro" id="IPR011034">
    <property type="entry name" value="Formyl_transferase-like_C_sf"/>
</dbReference>
<dbReference type="PANTHER" id="PTHR10429">
    <property type="entry name" value="DNA-3-METHYLADENINE GLYCOSYLASE"/>
    <property type="match status" value="1"/>
</dbReference>
<keyword evidence="7" id="KW-0234">DNA repair</keyword>
<evidence type="ECO:0000256" key="4">
    <source>
        <dbReference type="ARBA" id="ARBA00012000"/>
    </source>
</evidence>
<evidence type="ECO:0000256" key="9">
    <source>
        <dbReference type="ARBA" id="ARBA00066187"/>
    </source>
</evidence>
<comment type="catalytic activity">
    <reaction evidence="1">
        <text>Hydrolysis of alkylated DNA, releasing 3-methyladenine, 3-methylguanine, 7-methylguanine and 7-methyladenine.</text>
        <dbReference type="EC" id="3.2.2.21"/>
    </reaction>
</comment>
<evidence type="ECO:0000256" key="10">
    <source>
        <dbReference type="ARBA" id="ARBA00068926"/>
    </source>
</evidence>
<proteinExistence type="inferred from homology"/>
<comment type="function">
    <text evidence="2">Hydrolysis of the deoxyribose N-glycosidic bond to excise 3-methyladenine, and 7-methylguanine from the damaged DNA polymer formed by alkylation lesions.</text>
</comment>
<dbReference type="GO" id="GO:0003677">
    <property type="term" value="F:DNA binding"/>
    <property type="evidence" value="ECO:0007669"/>
    <property type="project" value="InterPro"/>
</dbReference>
<dbReference type="InterPro" id="IPR003180">
    <property type="entry name" value="MPG"/>
</dbReference>
<dbReference type="FunFam" id="3.10.300.10:FF:000001">
    <property type="entry name" value="Putative 3-methyladenine DNA glycosylase"/>
    <property type="match status" value="1"/>
</dbReference>
<dbReference type="HAMAP" id="MF_00527">
    <property type="entry name" value="3MGH"/>
    <property type="match status" value="1"/>
</dbReference>
<evidence type="ECO:0000256" key="2">
    <source>
        <dbReference type="ARBA" id="ARBA00002421"/>
    </source>
</evidence>
<dbReference type="Gene3D" id="3.10.300.10">
    <property type="entry name" value="Methylpurine-DNA glycosylase (MPG)"/>
    <property type="match status" value="1"/>
</dbReference>
<dbReference type="PANTHER" id="PTHR10429:SF0">
    <property type="entry name" value="DNA-3-METHYLADENINE GLYCOSYLASE"/>
    <property type="match status" value="1"/>
</dbReference>
<gene>
    <name evidence="16" type="primary">LOC111119714</name>
</gene>
<dbReference type="Pfam" id="PF02245">
    <property type="entry name" value="Pur_DNA_glyco"/>
    <property type="match status" value="1"/>
</dbReference>
<dbReference type="RefSeq" id="XP_022315857.1">
    <property type="nucleotide sequence ID" value="XM_022460149.1"/>
</dbReference>
<organism evidence="15 16">
    <name type="scientific">Crassostrea virginica</name>
    <name type="common">Eastern oyster</name>
    <dbReference type="NCBI Taxonomy" id="6565"/>
    <lineage>
        <taxon>Eukaryota</taxon>
        <taxon>Metazoa</taxon>
        <taxon>Spiralia</taxon>
        <taxon>Lophotrochozoa</taxon>
        <taxon>Mollusca</taxon>
        <taxon>Bivalvia</taxon>
        <taxon>Autobranchia</taxon>
        <taxon>Pteriomorphia</taxon>
        <taxon>Ostreida</taxon>
        <taxon>Ostreoidea</taxon>
        <taxon>Ostreidae</taxon>
        <taxon>Crassostrea</taxon>
    </lineage>
</organism>
<feature type="compositionally biased region" description="Basic residues" evidence="14">
    <location>
        <begin position="1"/>
        <end position="10"/>
    </location>
</feature>
<evidence type="ECO:0000256" key="14">
    <source>
        <dbReference type="SAM" id="MobiDB-lite"/>
    </source>
</evidence>